<keyword evidence="4 6" id="KW-0807">Transducer</keyword>
<reference evidence="10 11" key="1">
    <citation type="submission" date="2019-04" db="EMBL/GenBank/DDBJ databases">
        <title>Cohnella sp. nov. isolated from preserved vegetables.</title>
        <authorList>
            <person name="Lin S.-Y."/>
            <person name="Hung M.-H."/>
            <person name="Young C.-C."/>
        </authorList>
    </citation>
    <scope>NUCLEOTIDE SEQUENCE [LARGE SCALE GENOMIC DNA]</scope>
    <source>
        <strain evidence="10 11">CC-MHH1044</strain>
    </source>
</reference>
<dbReference type="SMART" id="SM00304">
    <property type="entry name" value="HAMP"/>
    <property type="match status" value="1"/>
</dbReference>
<accession>A0A4S4BKQ8</accession>
<dbReference type="Gene3D" id="1.10.287.950">
    <property type="entry name" value="Methyl-accepting chemotaxis protein"/>
    <property type="match status" value="1"/>
</dbReference>
<comment type="subcellular location">
    <subcellularLocation>
        <location evidence="1">Cell membrane</location>
    </subcellularLocation>
</comment>
<feature type="domain" description="Methyl-accepting transducer" evidence="8">
    <location>
        <begin position="138"/>
        <end position="409"/>
    </location>
</feature>
<evidence type="ECO:0000256" key="1">
    <source>
        <dbReference type="ARBA" id="ARBA00004236"/>
    </source>
</evidence>
<protein>
    <submittedName>
        <fullName evidence="10">Methyl-accepting chemotaxis protein</fullName>
    </submittedName>
</protein>
<evidence type="ECO:0000259" key="8">
    <source>
        <dbReference type="PROSITE" id="PS50111"/>
    </source>
</evidence>
<feature type="domain" description="HAMP" evidence="9">
    <location>
        <begin position="66"/>
        <end position="119"/>
    </location>
</feature>
<evidence type="ECO:0000256" key="5">
    <source>
        <dbReference type="ARBA" id="ARBA00029447"/>
    </source>
</evidence>
<keyword evidence="11" id="KW-1185">Reference proteome</keyword>
<evidence type="ECO:0000256" key="7">
    <source>
        <dbReference type="SAM" id="Phobius"/>
    </source>
</evidence>
<dbReference type="Pfam" id="PF00015">
    <property type="entry name" value="MCPsignal"/>
    <property type="match status" value="1"/>
</dbReference>
<dbReference type="PANTHER" id="PTHR32089">
    <property type="entry name" value="METHYL-ACCEPTING CHEMOTAXIS PROTEIN MCPB"/>
    <property type="match status" value="1"/>
</dbReference>
<dbReference type="PROSITE" id="PS50111">
    <property type="entry name" value="CHEMOTAXIS_TRANSDUC_2"/>
    <property type="match status" value="1"/>
</dbReference>
<comment type="similarity">
    <text evidence="5">Belongs to the methyl-accepting chemotaxis (MCP) protein family.</text>
</comment>
<dbReference type="PANTHER" id="PTHR32089:SF112">
    <property type="entry name" value="LYSOZYME-LIKE PROTEIN-RELATED"/>
    <property type="match status" value="1"/>
</dbReference>
<dbReference type="Gene3D" id="6.10.340.10">
    <property type="match status" value="1"/>
</dbReference>
<evidence type="ECO:0000256" key="2">
    <source>
        <dbReference type="ARBA" id="ARBA00022475"/>
    </source>
</evidence>
<gene>
    <name evidence="10" type="ORF">E6C55_22720</name>
</gene>
<dbReference type="GO" id="GO:0005886">
    <property type="term" value="C:plasma membrane"/>
    <property type="evidence" value="ECO:0007669"/>
    <property type="project" value="UniProtKB-SubCell"/>
</dbReference>
<dbReference type="SUPFAM" id="SSF58104">
    <property type="entry name" value="Methyl-accepting chemotaxis protein (MCP) signaling domain"/>
    <property type="match status" value="1"/>
</dbReference>
<dbReference type="InterPro" id="IPR004089">
    <property type="entry name" value="MCPsignal_dom"/>
</dbReference>
<dbReference type="Pfam" id="PF00672">
    <property type="entry name" value="HAMP"/>
    <property type="match status" value="1"/>
</dbReference>
<comment type="caution">
    <text evidence="10">The sequence shown here is derived from an EMBL/GenBank/DDBJ whole genome shotgun (WGS) entry which is preliminary data.</text>
</comment>
<organism evidence="10 11">
    <name type="scientific">Cohnella fermenti</name>
    <dbReference type="NCBI Taxonomy" id="2565925"/>
    <lineage>
        <taxon>Bacteria</taxon>
        <taxon>Bacillati</taxon>
        <taxon>Bacillota</taxon>
        <taxon>Bacilli</taxon>
        <taxon>Bacillales</taxon>
        <taxon>Paenibacillaceae</taxon>
        <taxon>Cohnella</taxon>
    </lineage>
</organism>
<feature type="transmembrane region" description="Helical" evidence="7">
    <location>
        <begin position="44"/>
        <end position="65"/>
    </location>
</feature>
<evidence type="ECO:0000313" key="10">
    <source>
        <dbReference type="EMBL" id="THF75101.1"/>
    </source>
</evidence>
<dbReference type="RefSeq" id="WP_136372113.1">
    <property type="nucleotide sequence ID" value="NZ_SSOB01000034.1"/>
</dbReference>
<dbReference type="SMART" id="SM00283">
    <property type="entry name" value="MA"/>
    <property type="match status" value="1"/>
</dbReference>
<evidence type="ECO:0000256" key="6">
    <source>
        <dbReference type="PROSITE-ProRule" id="PRU00284"/>
    </source>
</evidence>
<proteinExistence type="inferred from homology"/>
<keyword evidence="2" id="KW-1003">Cell membrane</keyword>
<dbReference type="GO" id="GO:0007165">
    <property type="term" value="P:signal transduction"/>
    <property type="evidence" value="ECO:0007669"/>
    <property type="project" value="UniProtKB-KW"/>
</dbReference>
<keyword evidence="7" id="KW-1133">Transmembrane helix</keyword>
<evidence type="ECO:0000256" key="3">
    <source>
        <dbReference type="ARBA" id="ARBA00023136"/>
    </source>
</evidence>
<dbReference type="Proteomes" id="UP000310636">
    <property type="component" value="Unassembled WGS sequence"/>
</dbReference>
<dbReference type="PROSITE" id="PS50885">
    <property type="entry name" value="HAMP"/>
    <property type="match status" value="1"/>
</dbReference>
<dbReference type="EMBL" id="SSOB01000034">
    <property type="protein sequence ID" value="THF75101.1"/>
    <property type="molecule type" value="Genomic_DNA"/>
</dbReference>
<evidence type="ECO:0000259" key="9">
    <source>
        <dbReference type="PROSITE" id="PS50885"/>
    </source>
</evidence>
<name>A0A4S4BKQ8_9BACL</name>
<sequence>MAIRFGIVKKLVLGITFVSMITYGTSAFFLLVLEKYFDGIKEQWFVVMTLALGILWTSLFAYLFAKWLLRPLLSLTSATQQAAEGRLAERVVIGKSDDELTRLGRSFDEMQTRLREIISGIRAHSELTGVHVAELQGAIGEAAVQIEQISHRAETISEGSVRQFSSAEGMMHSVSSLSQASHELDEQALSARERTERMMGSIHDSEAVFQSMVVRMKRLSDMNQEALAIARRLDEYAGEIGTISTVVSDFADQTHLLALNAAIEAARAGEEGKGFGVVADAVKTLAGQSGSAARDIRKLISQIQAEVAGVVEHMNQQYIVALEEARNGERSAESLGQIARDAQLVSETIDRIALQMSEQAEQAGGTLKEAGEVSRVADSIRSGALEVNSATQEQTAVMQEIAASSEALLSESKELLRKIAFFK</sequence>
<keyword evidence="7" id="KW-0812">Transmembrane</keyword>
<keyword evidence="3 7" id="KW-0472">Membrane</keyword>
<evidence type="ECO:0000256" key="4">
    <source>
        <dbReference type="ARBA" id="ARBA00023224"/>
    </source>
</evidence>
<dbReference type="OrthoDB" id="2489132at2"/>
<dbReference type="AlphaFoldDB" id="A0A4S4BKQ8"/>
<dbReference type="InterPro" id="IPR003660">
    <property type="entry name" value="HAMP_dom"/>
</dbReference>
<dbReference type="CDD" id="cd06225">
    <property type="entry name" value="HAMP"/>
    <property type="match status" value="1"/>
</dbReference>
<feature type="transmembrane region" description="Helical" evidence="7">
    <location>
        <begin position="12"/>
        <end position="32"/>
    </location>
</feature>
<evidence type="ECO:0000313" key="11">
    <source>
        <dbReference type="Proteomes" id="UP000310636"/>
    </source>
</evidence>